<evidence type="ECO:0000313" key="2">
    <source>
        <dbReference type="EMBL" id="BCS82876.1"/>
    </source>
</evidence>
<accession>A0ABM7NRZ4</accession>
<evidence type="ECO:0000313" key="3">
    <source>
        <dbReference type="Proteomes" id="UP001321479"/>
    </source>
</evidence>
<reference evidence="2 3" key="1">
    <citation type="submission" date="2021-02" db="EMBL/GenBank/DDBJ databases">
        <title>Cotonvirus japonicus, which uses Golgi apparatus of host cells for its virion factory, phylogenetically links tailed tupanvirus and icosahedral mimivirus.</title>
        <authorList>
            <person name="Takahashi H."/>
            <person name="Fukaya S."/>
            <person name="Song C."/>
            <person name="Murata K."/>
            <person name="Takemura M."/>
        </authorList>
    </citation>
    <scope>NUCLEOTIDE SEQUENCE [LARGE SCALE GENOMIC DNA]</scope>
</reference>
<evidence type="ECO:0000256" key="1">
    <source>
        <dbReference type="SAM" id="MobiDB-lite"/>
    </source>
</evidence>
<dbReference type="EMBL" id="AP024483">
    <property type="protein sequence ID" value="BCS82876.1"/>
    <property type="molecule type" value="Genomic_DNA"/>
</dbReference>
<dbReference type="GeneID" id="80558081"/>
<proteinExistence type="predicted"/>
<dbReference type="Proteomes" id="UP001321479">
    <property type="component" value="Segment"/>
</dbReference>
<sequence length="296" mass="35183">MKFKKFEYKFVDHDKKTFNIVCINIYSNKNKDIAYNEENIEQKIQIEAEHAKYAHIFKDELKRIVKNRLFTEFDRYELEKVSCKKESAKANIGTQQGNPVFKEYKHMEIHKHKLSRGPKPINKRDMFNYTKFYNVYNYYVSTDSQNQFQFQELPSFSLPQEKHSNINNSNLKVPANQTATGGKDWNNSNSWNNWNAQKGSNNNTMNNNYMNHMNNNNNNNNNNSWNNSQKGGINNNNWYDNNNDGVRDYYGNPNYNNNQNGGADYNNNKKDKELYKKYKDKYIKLKNQLKNKNISM</sequence>
<feature type="compositionally biased region" description="Low complexity" evidence="1">
    <location>
        <begin position="185"/>
        <end position="266"/>
    </location>
</feature>
<feature type="compositionally biased region" description="Polar residues" evidence="1">
    <location>
        <begin position="167"/>
        <end position="180"/>
    </location>
</feature>
<protein>
    <submittedName>
        <fullName evidence="2">Uncharacterized protein</fullName>
    </submittedName>
</protein>
<feature type="region of interest" description="Disordered" evidence="1">
    <location>
        <begin position="167"/>
        <end position="269"/>
    </location>
</feature>
<keyword evidence="3" id="KW-1185">Reference proteome</keyword>
<organism evidence="2 3">
    <name type="scientific">Cotonvirus japonicus</name>
    <dbReference type="NCBI Taxonomy" id="2811091"/>
    <lineage>
        <taxon>Viruses</taxon>
        <taxon>Varidnaviria</taxon>
        <taxon>Bamfordvirae</taxon>
        <taxon>Nucleocytoviricota</taxon>
        <taxon>Megaviricetes</taxon>
        <taxon>Imitervirales</taxon>
        <taxon>Mimiviridae</taxon>
        <taxon>Megamimivirinae</taxon>
        <taxon>Cotonvirus</taxon>
        <taxon>Cotonvirus japonicum</taxon>
    </lineage>
</organism>
<dbReference type="RefSeq" id="YP_010841484.1">
    <property type="nucleotide sequence ID" value="NC_079139.1"/>
</dbReference>
<name>A0ABM7NRZ4_9VIRU</name>